<dbReference type="AlphaFoldDB" id="A0A375HFB4"/>
<reference evidence="2 3" key="1">
    <citation type="submission" date="2018-01" db="EMBL/GenBank/DDBJ databases">
        <authorList>
            <person name="Gaut B.S."/>
            <person name="Morton B.R."/>
            <person name="Clegg M.T."/>
            <person name="Duvall M.R."/>
        </authorList>
    </citation>
    <scope>NUCLEOTIDE SEQUENCE</scope>
    <source>
        <strain evidence="2">Cupriavidus taiwanensis STM 8555</strain>
        <plasmid evidence="2">I</plasmid>
    </source>
</reference>
<sequence length="94" mass="11031">MTVIDHDCRMETYHSGAYEVDELLCTVKRDDKNIRVEYFYDGEVVAYRGIAEHQGHYVLECPEKSDIAYRSEQPDPRRFLAGGRISWHVAYPYV</sequence>
<dbReference type="Proteomes" id="UP000256952">
    <property type="component" value="Unassembled WGS sequence"/>
</dbReference>
<evidence type="ECO:0000313" key="2">
    <source>
        <dbReference type="EMBL" id="SPD49079.1"/>
    </source>
</evidence>
<organism evidence="2">
    <name type="scientific">Cupriavidus taiwanensis</name>
    <dbReference type="NCBI Taxonomy" id="164546"/>
    <lineage>
        <taxon>Bacteria</taxon>
        <taxon>Pseudomonadati</taxon>
        <taxon>Pseudomonadota</taxon>
        <taxon>Betaproteobacteria</taxon>
        <taxon>Burkholderiales</taxon>
        <taxon>Burkholderiaceae</taxon>
        <taxon>Cupriavidus</taxon>
    </lineage>
</organism>
<reference evidence="1" key="2">
    <citation type="submission" date="2018-01" db="EMBL/GenBank/DDBJ databases">
        <authorList>
            <person name="Clerissi C."/>
        </authorList>
    </citation>
    <scope>NUCLEOTIDE SEQUENCE</scope>
    <source>
        <strain evidence="1">Cupriavidus taiwanensis STM 8556</strain>
    </source>
</reference>
<accession>A0A375HFB4</accession>
<evidence type="ECO:0000313" key="3">
    <source>
        <dbReference type="Proteomes" id="UP000256952"/>
    </source>
</evidence>
<name>A0A375HFB4_9BURK</name>
<keyword evidence="2" id="KW-0614">Plasmid</keyword>
<dbReference type="EMBL" id="OFTH01000054">
    <property type="protein sequence ID" value="SOZ75328.1"/>
    <property type="molecule type" value="Genomic_DNA"/>
</dbReference>
<geneLocation type="plasmid" evidence="2">
    <name>I</name>
</geneLocation>
<evidence type="ECO:0000313" key="1">
    <source>
        <dbReference type="EMBL" id="SOZ75328.1"/>
    </source>
</evidence>
<proteinExistence type="predicted"/>
<protein>
    <submittedName>
        <fullName evidence="2">Uncharacterized protein</fullName>
    </submittedName>
</protein>
<dbReference type="EMBL" id="LT984809">
    <property type="protein sequence ID" value="SPD49079.1"/>
    <property type="molecule type" value="Genomic_DNA"/>
</dbReference>
<gene>
    <name evidence="2" type="ORF">CBM2612_P0424</name>
    <name evidence="1" type="ORF">CBM2613_U30008</name>
</gene>